<comment type="caution">
    <text evidence="1">The sequence shown here is derived from an EMBL/GenBank/DDBJ whole genome shotgun (WGS) entry which is preliminary data.</text>
</comment>
<sequence>MVRAGRGIALQEPAAIQFQAFLSVGLALRMMRPLDPAWLPC</sequence>
<name>C0E9E6_9FIRM</name>
<dbReference type="AlphaFoldDB" id="C0E9E6"/>
<evidence type="ECO:0000313" key="2">
    <source>
        <dbReference type="Proteomes" id="UP000003340"/>
    </source>
</evidence>
<dbReference type="Proteomes" id="UP000003340">
    <property type="component" value="Unassembled WGS sequence"/>
</dbReference>
<dbReference type="HOGENOM" id="CLU_3268091_0_0_9"/>
<proteinExistence type="predicted"/>
<protein>
    <submittedName>
        <fullName evidence="1">Uncharacterized protein</fullName>
    </submittedName>
</protein>
<keyword evidence="2" id="KW-1185">Reference proteome</keyword>
<accession>C0E9E6</accession>
<organism evidence="1 2">
    <name type="scientific">[Clostridium] methylpentosum DSM 5476</name>
    <dbReference type="NCBI Taxonomy" id="537013"/>
    <lineage>
        <taxon>Bacteria</taxon>
        <taxon>Bacillati</taxon>
        <taxon>Bacillota</taxon>
        <taxon>Clostridia</taxon>
        <taxon>Eubacteriales</taxon>
        <taxon>Oscillospiraceae</taxon>
        <taxon>Oscillospiraceae incertae sedis</taxon>
    </lineage>
</organism>
<reference evidence="1 2" key="2">
    <citation type="submission" date="2009-02" db="EMBL/GenBank/DDBJ databases">
        <title>Draft genome sequence of Clostridium methylpentosum (DSM 5476).</title>
        <authorList>
            <person name="Sudarsanam P."/>
            <person name="Ley R."/>
            <person name="Guruge J."/>
            <person name="Turnbaugh P.J."/>
            <person name="Mahowald M."/>
            <person name="Liep D."/>
            <person name="Gordon J."/>
        </authorList>
    </citation>
    <scope>NUCLEOTIDE SEQUENCE [LARGE SCALE GENOMIC DNA]</scope>
    <source>
        <strain evidence="1 2">DSM 5476</strain>
    </source>
</reference>
<reference evidence="1 2" key="1">
    <citation type="submission" date="2009-01" db="EMBL/GenBank/DDBJ databases">
        <authorList>
            <person name="Fulton L."/>
            <person name="Clifton S."/>
            <person name="Fulton B."/>
            <person name="Xu J."/>
            <person name="Minx P."/>
            <person name="Pepin K.H."/>
            <person name="Johnson M."/>
            <person name="Bhonagiri V."/>
            <person name="Nash W.E."/>
            <person name="Mardis E.R."/>
            <person name="Wilson R.K."/>
        </authorList>
    </citation>
    <scope>NUCLEOTIDE SEQUENCE [LARGE SCALE GENOMIC DNA]</scope>
    <source>
        <strain evidence="1 2">DSM 5476</strain>
    </source>
</reference>
<dbReference type="EMBL" id="ACEC01000020">
    <property type="protein sequence ID" value="EEG31856.1"/>
    <property type="molecule type" value="Genomic_DNA"/>
</dbReference>
<evidence type="ECO:0000313" key="1">
    <source>
        <dbReference type="EMBL" id="EEG31856.1"/>
    </source>
</evidence>
<gene>
    <name evidence="1" type="ORF">CLOSTMETH_00444</name>
</gene>